<keyword evidence="2" id="KW-1185">Reference proteome</keyword>
<sequence>MPSDSLESAQNPIFVVDADSFSHGDPWKEFESRRRSAEYYLNQYLKSLDRISQTCADFDTSPTTAVSIPAQSQTDTDMTRLKICTDTAIRDLTVMENILRRTQENPKLQSQPWSHTAAICTCALCISAVVAPYKAAVISGVGALIGAATLAVPPIWKSVQCNHIDSALHNVQDLKEAFARGTVNQVNRLDLEPSEFSKLKGMVSNHSREIGDS</sequence>
<dbReference type="AlphaFoldDB" id="A0A1B8ARD9"/>
<organism evidence="1 2">
    <name type="scientific">Fusarium poae</name>
    <dbReference type="NCBI Taxonomy" id="36050"/>
    <lineage>
        <taxon>Eukaryota</taxon>
        <taxon>Fungi</taxon>
        <taxon>Dikarya</taxon>
        <taxon>Ascomycota</taxon>
        <taxon>Pezizomycotina</taxon>
        <taxon>Sordariomycetes</taxon>
        <taxon>Hypocreomycetidae</taxon>
        <taxon>Hypocreales</taxon>
        <taxon>Nectriaceae</taxon>
        <taxon>Fusarium</taxon>
    </lineage>
</organism>
<dbReference type="EMBL" id="LYXU01000002">
    <property type="protein sequence ID" value="OBS23119.1"/>
    <property type="molecule type" value="Genomic_DNA"/>
</dbReference>
<comment type="caution">
    <text evidence="1">The sequence shown here is derived from an EMBL/GenBank/DDBJ whole genome shotgun (WGS) entry which is preliminary data.</text>
</comment>
<evidence type="ECO:0000313" key="2">
    <source>
        <dbReference type="Proteomes" id="UP000091967"/>
    </source>
</evidence>
<reference evidence="1 2" key="1">
    <citation type="submission" date="2016-06" db="EMBL/GenBank/DDBJ databases">
        <title>Living apart together: crosstalk between the core and supernumerary genomes in a fungal plant pathogen.</title>
        <authorList>
            <person name="Vanheule A."/>
            <person name="Audenaert K."/>
            <person name="Warris S."/>
            <person name="Van De Geest H."/>
            <person name="Schijlen E."/>
            <person name="Hofte M."/>
            <person name="De Saeger S."/>
            <person name="Haesaert G."/>
            <person name="Waalwijk C."/>
            <person name="Van Der Lee T."/>
        </authorList>
    </citation>
    <scope>NUCLEOTIDE SEQUENCE [LARGE SCALE GENOMIC DNA]</scope>
    <source>
        <strain evidence="1 2">2516</strain>
    </source>
</reference>
<name>A0A1B8ARD9_FUSPO</name>
<gene>
    <name evidence="1" type="ORF">FPOA_03678</name>
</gene>
<protein>
    <submittedName>
        <fullName evidence="1">Uncharacterized protein</fullName>
    </submittedName>
</protein>
<accession>A0A1B8ARD9</accession>
<dbReference type="Proteomes" id="UP000091967">
    <property type="component" value="Unassembled WGS sequence"/>
</dbReference>
<evidence type="ECO:0000313" key="1">
    <source>
        <dbReference type="EMBL" id="OBS23119.1"/>
    </source>
</evidence>
<proteinExistence type="predicted"/>